<dbReference type="PANTHER" id="PTHR43674">
    <property type="entry name" value="NITRILASE C965.09-RELATED"/>
    <property type="match status" value="1"/>
</dbReference>
<accession>A0A1G1X5C3</accession>
<dbReference type="InterPro" id="IPR003010">
    <property type="entry name" value="C-N_Hydrolase"/>
</dbReference>
<evidence type="ECO:0000256" key="1">
    <source>
        <dbReference type="ARBA" id="ARBA00022801"/>
    </source>
</evidence>
<keyword evidence="1" id="KW-0378">Hydrolase</keyword>
<dbReference type="Proteomes" id="UP000177941">
    <property type="component" value="Unassembled WGS sequence"/>
</dbReference>
<dbReference type="InterPro" id="IPR050345">
    <property type="entry name" value="Aliph_Amidase/BUP"/>
</dbReference>
<sequence length="287" mass="32154">MKITTVNFKATLNSEDNIGSIKKILLKHAKSDLVVFPEACVQGYMPFLEQESIKYYLESAINLTNTTSIRFLQEIKAIAAKNNQVIVLGAIERDDSLGYGQMFDSAYIILPDKTHYVYRKTHLATNEPYFLFPGNSLEVFQTPVGKIGVLICYDKCFSEAAKTLALKGAEIIIIISAWAYTDVHQNNDQKINDQSKNIFDIYDQVRAVENQCLVVVSNQVGVNQNKSLEFLGSSKIIAPSGKILGQIDDKLGELTIEVDLVASLIEERVLNLNALNIIKNRRPDIYQ</sequence>
<protein>
    <recommendedName>
        <fullName evidence="2">CN hydrolase domain-containing protein</fullName>
    </recommendedName>
</protein>
<name>A0A1G1X5C3_9BACT</name>
<comment type="caution">
    <text evidence="3">The sequence shown here is derived from an EMBL/GenBank/DDBJ whole genome shotgun (WGS) entry which is preliminary data.</text>
</comment>
<evidence type="ECO:0000313" key="3">
    <source>
        <dbReference type="EMBL" id="OGY35163.1"/>
    </source>
</evidence>
<dbReference type="PROSITE" id="PS50263">
    <property type="entry name" value="CN_HYDROLASE"/>
    <property type="match status" value="1"/>
</dbReference>
<dbReference type="InterPro" id="IPR036526">
    <property type="entry name" value="C-N_Hydrolase_sf"/>
</dbReference>
<proteinExistence type="predicted"/>
<dbReference type="Pfam" id="PF00795">
    <property type="entry name" value="CN_hydrolase"/>
    <property type="match status" value="1"/>
</dbReference>
<feature type="domain" description="CN hydrolase" evidence="2">
    <location>
        <begin position="1"/>
        <end position="260"/>
    </location>
</feature>
<dbReference type="AlphaFoldDB" id="A0A1G1X5C3"/>
<evidence type="ECO:0000259" key="2">
    <source>
        <dbReference type="PROSITE" id="PS50263"/>
    </source>
</evidence>
<dbReference type="SUPFAM" id="SSF56317">
    <property type="entry name" value="Carbon-nitrogen hydrolase"/>
    <property type="match status" value="1"/>
</dbReference>
<organism evidence="3 4">
    <name type="scientific">Candidatus Andersenbacteria bacterium RIFCSPHIGHO2_12_FULL_45_11b</name>
    <dbReference type="NCBI Taxonomy" id="1797282"/>
    <lineage>
        <taxon>Bacteria</taxon>
        <taxon>Candidatus Anderseniibacteriota</taxon>
    </lineage>
</organism>
<dbReference type="Gene3D" id="3.60.110.10">
    <property type="entry name" value="Carbon-nitrogen hydrolase"/>
    <property type="match status" value="1"/>
</dbReference>
<dbReference type="CDD" id="cd07197">
    <property type="entry name" value="nitrilase"/>
    <property type="match status" value="1"/>
</dbReference>
<gene>
    <name evidence="3" type="ORF">A3E36_00615</name>
</gene>
<evidence type="ECO:0000313" key="4">
    <source>
        <dbReference type="Proteomes" id="UP000177941"/>
    </source>
</evidence>
<dbReference type="GO" id="GO:0016811">
    <property type="term" value="F:hydrolase activity, acting on carbon-nitrogen (but not peptide) bonds, in linear amides"/>
    <property type="evidence" value="ECO:0007669"/>
    <property type="project" value="TreeGrafter"/>
</dbReference>
<reference evidence="3 4" key="1">
    <citation type="journal article" date="2016" name="Nat. Commun.">
        <title>Thousands of microbial genomes shed light on interconnected biogeochemical processes in an aquifer system.</title>
        <authorList>
            <person name="Anantharaman K."/>
            <person name="Brown C.T."/>
            <person name="Hug L.A."/>
            <person name="Sharon I."/>
            <person name="Castelle C.J."/>
            <person name="Probst A.J."/>
            <person name="Thomas B.C."/>
            <person name="Singh A."/>
            <person name="Wilkins M.J."/>
            <person name="Karaoz U."/>
            <person name="Brodie E.L."/>
            <person name="Williams K.H."/>
            <person name="Hubbard S.S."/>
            <person name="Banfield J.F."/>
        </authorList>
    </citation>
    <scope>NUCLEOTIDE SEQUENCE [LARGE SCALE GENOMIC DNA]</scope>
</reference>
<dbReference type="PANTHER" id="PTHR43674:SF16">
    <property type="entry name" value="CARBON-NITROGEN FAMILY, PUTATIVE (AFU_ORTHOLOGUE AFUA_5G02350)-RELATED"/>
    <property type="match status" value="1"/>
</dbReference>
<dbReference type="EMBL" id="MHHS01000051">
    <property type="protein sequence ID" value="OGY35163.1"/>
    <property type="molecule type" value="Genomic_DNA"/>
</dbReference>